<gene>
    <name evidence="3" type="ORF">HLB44_25695</name>
</gene>
<evidence type="ECO:0000256" key="1">
    <source>
        <dbReference type="SAM" id="MobiDB-lite"/>
    </source>
</evidence>
<dbReference type="Gene3D" id="3.40.630.30">
    <property type="match status" value="1"/>
</dbReference>
<feature type="compositionally biased region" description="Basic and acidic residues" evidence="1">
    <location>
        <begin position="250"/>
        <end position="268"/>
    </location>
</feature>
<comment type="caution">
    <text evidence="3">The sequence shown here is derived from an EMBL/GenBank/DDBJ whole genome shotgun (WGS) entry which is preliminary data.</text>
</comment>
<evidence type="ECO:0000313" key="4">
    <source>
        <dbReference type="Proteomes" id="UP000737171"/>
    </source>
</evidence>
<protein>
    <submittedName>
        <fullName evidence="3">Long-chain N-acyl amino acid synthase</fullName>
    </submittedName>
</protein>
<keyword evidence="4" id="KW-1185">Reference proteome</keyword>
<evidence type="ECO:0000313" key="3">
    <source>
        <dbReference type="EMBL" id="NRF70404.1"/>
    </source>
</evidence>
<feature type="region of interest" description="Disordered" evidence="1">
    <location>
        <begin position="249"/>
        <end position="274"/>
    </location>
</feature>
<sequence length="274" mass="30955">MKSSTIIAASLMWRRNSGNMLVENPRIDLLPDGAPGPRRFKIKVADQKNRRGLVESLLKHRYAWRGYQQVSLPTDQSVHKFTLAAMENDQSIGTITVSFDGPNKLSSDDAFAEEVQAMRSQGKRMCEFTKLAVDPTTATKRVLAALFHVAYIVAHRIRGFDTLLIEVNPRHVRYYERMLGLKVVGSERLNRSVRAPAVLLACDFSYILQQIGEFGGQPERAATERSLFPFAFSLTEEASIIARMQSVQQQREDQLSKPVHEREDEHLPSDLMPG</sequence>
<evidence type="ECO:0000259" key="2">
    <source>
        <dbReference type="Pfam" id="PF21926"/>
    </source>
</evidence>
<dbReference type="InterPro" id="IPR054597">
    <property type="entry name" value="FeeM_cat"/>
</dbReference>
<feature type="domain" description="N-acyl amino acid synthase FeeM catalytic core" evidence="2">
    <location>
        <begin position="55"/>
        <end position="203"/>
    </location>
</feature>
<name>A0ABX2EPI1_9BURK</name>
<dbReference type="Proteomes" id="UP000737171">
    <property type="component" value="Unassembled WGS sequence"/>
</dbReference>
<dbReference type="RefSeq" id="WP_173129382.1">
    <property type="nucleotide sequence ID" value="NZ_JABRWJ010000008.1"/>
</dbReference>
<reference evidence="3 4" key="1">
    <citation type="submission" date="2020-05" db="EMBL/GenBank/DDBJ databases">
        <title>Aquincola sp. isolate from soil.</title>
        <authorList>
            <person name="Han J."/>
            <person name="Kim D.-U."/>
        </authorList>
    </citation>
    <scope>NUCLEOTIDE SEQUENCE [LARGE SCALE GENOMIC DNA]</scope>
    <source>
        <strain evidence="3 4">S2</strain>
    </source>
</reference>
<proteinExistence type="predicted"/>
<dbReference type="Pfam" id="PF21926">
    <property type="entry name" value="FeeM"/>
    <property type="match status" value="1"/>
</dbReference>
<dbReference type="InterPro" id="IPR016181">
    <property type="entry name" value="Acyl_CoA_acyltransferase"/>
</dbReference>
<dbReference type="SUPFAM" id="SSF55729">
    <property type="entry name" value="Acyl-CoA N-acyltransferases (Nat)"/>
    <property type="match status" value="1"/>
</dbReference>
<accession>A0ABX2EPI1</accession>
<dbReference type="EMBL" id="JABRWJ010000008">
    <property type="protein sequence ID" value="NRF70404.1"/>
    <property type="molecule type" value="Genomic_DNA"/>
</dbReference>
<organism evidence="3 4">
    <name type="scientific">Pseudaquabacterium terrae</name>
    <dbReference type="NCBI Taxonomy" id="2732868"/>
    <lineage>
        <taxon>Bacteria</taxon>
        <taxon>Pseudomonadati</taxon>
        <taxon>Pseudomonadota</taxon>
        <taxon>Betaproteobacteria</taxon>
        <taxon>Burkholderiales</taxon>
        <taxon>Sphaerotilaceae</taxon>
        <taxon>Pseudaquabacterium</taxon>
    </lineage>
</organism>